<dbReference type="Proteomes" id="UP001217089">
    <property type="component" value="Unassembled WGS sequence"/>
</dbReference>
<dbReference type="InterPro" id="IPR051625">
    <property type="entry name" value="Signaling_Regulatory_Domain"/>
</dbReference>
<feature type="repeat" description="RCC1" evidence="2">
    <location>
        <begin position="653"/>
        <end position="702"/>
    </location>
</feature>
<evidence type="ECO:0000256" key="1">
    <source>
        <dbReference type="ARBA" id="ARBA00022737"/>
    </source>
</evidence>
<keyword evidence="5" id="KW-1185">Reference proteome</keyword>
<feature type="repeat" description="RCC1" evidence="2">
    <location>
        <begin position="551"/>
        <end position="599"/>
    </location>
</feature>
<evidence type="ECO:0000259" key="3">
    <source>
        <dbReference type="Pfam" id="PF25390"/>
    </source>
</evidence>
<dbReference type="PROSITE" id="PS00322">
    <property type="entry name" value="HISTONE_H3_1"/>
    <property type="match status" value="1"/>
</dbReference>
<protein>
    <recommendedName>
        <fullName evidence="3">RCC1-like domain-containing protein</fullName>
    </recommendedName>
</protein>
<dbReference type="InterPro" id="IPR058923">
    <property type="entry name" value="RCC1-like_dom"/>
</dbReference>
<reference evidence="4 5" key="1">
    <citation type="submission" date="2022-12" db="EMBL/GenBank/DDBJ databases">
        <title>Chromosome-level genome of Tegillarca granosa.</title>
        <authorList>
            <person name="Kim J."/>
        </authorList>
    </citation>
    <scope>NUCLEOTIDE SEQUENCE [LARGE SCALE GENOMIC DNA]</scope>
    <source>
        <strain evidence="4">Teg-2019</strain>
        <tissue evidence="4">Adductor muscle</tissue>
    </source>
</reference>
<feature type="repeat" description="RCC1" evidence="2">
    <location>
        <begin position="601"/>
        <end position="652"/>
    </location>
</feature>
<dbReference type="SUPFAM" id="SSF50985">
    <property type="entry name" value="RCC1/BLIP-II"/>
    <property type="match status" value="1"/>
</dbReference>
<proteinExistence type="predicted"/>
<evidence type="ECO:0000313" key="5">
    <source>
        <dbReference type="Proteomes" id="UP001217089"/>
    </source>
</evidence>
<organism evidence="4 5">
    <name type="scientific">Tegillarca granosa</name>
    <name type="common">Malaysian cockle</name>
    <name type="synonym">Anadara granosa</name>
    <dbReference type="NCBI Taxonomy" id="220873"/>
    <lineage>
        <taxon>Eukaryota</taxon>
        <taxon>Metazoa</taxon>
        <taxon>Spiralia</taxon>
        <taxon>Lophotrochozoa</taxon>
        <taxon>Mollusca</taxon>
        <taxon>Bivalvia</taxon>
        <taxon>Autobranchia</taxon>
        <taxon>Pteriomorphia</taxon>
        <taxon>Arcoida</taxon>
        <taxon>Arcoidea</taxon>
        <taxon>Arcidae</taxon>
        <taxon>Tegillarca</taxon>
    </lineage>
</organism>
<dbReference type="Gene3D" id="2.130.10.30">
    <property type="entry name" value="Regulator of chromosome condensation 1/beta-lactamase-inhibitor protein II"/>
    <property type="match status" value="1"/>
</dbReference>
<sequence length="1226" mass="135166">MKDEQVPGTSNVKLAYYWAYCENIQCLTVIVKTLTHTKQTARKSTGDKAPRKQLATKAPCNYVGNILVDFLQSDYDVLPIYLAPFITLWLRGVSSILASSQSGQSSLVYNVKVGNLSVVLLEHQKYASSDAIRLEYNALWKAMAINSHFNIKFGEHFNSSWVLEDSESIATYREQEGLFERLISNKEIIPILSQNINLRGPILPDFEHDAVTLDEQEHFINALLANQLNLAKVVCGLSKFSQSLKKRLVVIQRIYHAVSSKHHNRQQIPPIAILTDVSVDSKHDPDQNQGKLTSSSFLSGNEALIEIGVKTGLNLVFSLLRQNWMLASTHGQYSLCNESLRTATSIVLALPPLSLANETKLTGLGIDCLNQVSKFLQDAASPQSGADVYGQTLASELMIALAAKRGSLCYVLEWVEMAMNVSVLIQREPGKYADSNKVGKVHWEFFRNIVTEMIHSVGGSDNISTTLHRNITVDEDGMLFNLAADYANSCVGPDENSNSSVTANNNNSVSSTSIDCSVYVWGSNSSHQLAEGSLEKILTPKLGAEFKDCGGWAVLFIYGDYGKLGHGSNSTQKYPKLVQGPLTGKVACGSSHTLAVSQDGKTVWSFGGGDNGKLGHGDTNRQYKPKIIESFNGLYIRKVACGSHSSLALTSNGQLYAWGCGCLGNGSAELTSLRPRLVEDLQSKRIVDVACGDSHCLALSHDNEVYAWGNNGMGQCGQGHAQSPITRPKKVIGLEGVSVHQISAGTSHSFAWTTLPSERHVIAWHRPFCIDLQEATFAVLRTFLERYCDGFDSDRPPSPFPSKQAHQYFVQLCLKMLCTHLSLAVAGGMTNSFLGPQAMPLRNLLFRLMDTVMPQFIHEIVTETLSIGASLLLPPLRERMELLHSLLPQGQDRWDSLSKGQQMQLSIILTSLQDNNHIAALLGFTELSDNDCSNHQRESVSDLYLAEVLMKTILRNLAYESICPVVVLLHQHIFLVISVSKDIIDKVCDLLSGENSQPGFLKCLEAILLSSPAGSMLYHILHALVLLPIQKIHPLLHELMSLLSKLDTLCKLLPQIQALEVAELEGIGHVEDETHCNQDRWVWLLDLVRTCATLIGRCLGGMLVGVTLSPQEKNCSAWLENPVFGNGAMVPALMLEKAANYMMECCQQCGMELSVLEELDIDSDTQTLLEFCCGLKSETSNALWDMMQSHAKHEDWDTCEMVDNDDIDTLSRCLLAALLKHFLQNL</sequence>
<dbReference type="PANTHER" id="PTHR22872:SF6">
    <property type="entry name" value="E3 UBIQUITIN-PROTEIN LIGASE HERC1-RELATED"/>
    <property type="match status" value="1"/>
</dbReference>
<name>A0ABQ9EHV1_TEGGR</name>
<dbReference type="EMBL" id="JARBDR010000903">
    <property type="protein sequence ID" value="KAJ8304848.1"/>
    <property type="molecule type" value="Genomic_DNA"/>
</dbReference>
<dbReference type="PANTHER" id="PTHR22872">
    <property type="entry name" value="BTK-BINDING PROTEIN-RELATED"/>
    <property type="match status" value="1"/>
</dbReference>
<accession>A0ABQ9EHV1</accession>
<keyword evidence="1" id="KW-0677">Repeat</keyword>
<dbReference type="InterPro" id="IPR000408">
    <property type="entry name" value="Reg_chr_condens"/>
</dbReference>
<feature type="domain" description="RCC1-like" evidence="3">
    <location>
        <begin position="559"/>
        <end position="753"/>
    </location>
</feature>
<dbReference type="PROSITE" id="PS00626">
    <property type="entry name" value="RCC1_2"/>
    <property type="match status" value="1"/>
</dbReference>
<evidence type="ECO:0000256" key="2">
    <source>
        <dbReference type="PROSITE-ProRule" id="PRU00235"/>
    </source>
</evidence>
<comment type="caution">
    <text evidence="4">The sequence shown here is derived from an EMBL/GenBank/DDBJ whole genome shotgun (WGS) entry which is preliminary data.</text>
</comment>
<feature type="repeat" description="RCC1" evidence="2">
    <location>
        <begin position="703"/>
        <end position="755"/>
    </location>
</feature>
<dbReference type="PRINTS" id="PR00633">
    <property type="entry name" value="RCCNDNSATION"/>
</dbReference>
<dbReference type="InterPro" id="IPR009091">
    <property type="entry name" value="RCC1/BLIP-II"/>
</dbReference>
<gene>
    <name evidence="4" type="ORF">KUTeg_018431</name>
</gene>
<evidence type="ECO:0000313" key="4">
    <source>
        <dbReference type="EMBL" id="KAJ8304848.1"/>
    </source>
</evidence>
<dbReference type="InterPro" id="IPR000164">
    <property type="entry name" value="Histone_H3/CENP-A"/>
</dbReference>
<dbReference type="Pfam" id="PF25390">
    <property type="entry name" value="WD40_RLD"/>
    <property type="match status" value="1"/>
</dbReference>
<dbReference type="PROSITE" id="PS50012">
    <property type="entry name" value="RCC1_3"/>
    <property type="match status" value="4"/>
</dbReference>